<gene>
    <name evidence="2" type="ORF">Q5H92_12640</name>
</gene>
<dbReference type="Pfam" id="PF04940">
    <property type="entry name" value="BLUF"/>
    <property type="match status" value="1"/>
</dbReference>
<protein>
    <submittedName>
        <fullName evidence="2">BLUF domain-containing protein</fullName>
    </submittedName>
</protein>
<evidence type="ECO:0000313" key="3">
    <source>
        <dbReference type="Proteomes" id="UP001167796"/>
    </source>
</evidence>
<proteinExistence type="predicted"/>
<dbReference type="Gene3D" id="3.30.70.100">
    <property type="match status" value="1"/>
</dbReference>
<comment type="caution">
    <text evidence="2">The sequence shown here is derived from an EMBL/GenBank/DDBJ whole genome shotgun (WGS) entry which is preliminary data.</text>
</comment>
<dbReference type="Proteomes" id="UP001167796">
    <property type="component" value="Unassembled WGS sequence"/>
</dbReference>
<reference evidence="2" key="1">
    <citation type="submission" date="2023-07" db="EMBL/GenBank/DDBJ databases">
        <authorList>
            <person name="Kim M.K."/>
        </authorList>
    </citation>
    <scope>NUCLEOTIDE SEQUENCE</scope>
    <source>
        <strain evidence="2">M29</strain>
    </source>
</reference>
<feature type="domain" description="BLUF" evidence="1">
    <location>
        <begin position="3"/>
        <end position="96"/>
    </location>
</feature>
<dbReference type="EMBL" id="JAUQSX010000006">
    <property type="protein sequence ID" value="MDO7847212.1"/>
    <property type="molecule type" value="Genomic_DNA"/>
</dbReference>
<sequence>MALYQLLYQSEALMAFDTPELLALLHQCRTHNAAHDITGLLLYTADGRFLQMLEGDQTAVHTLYYQRIAHDPRHFDCRVLREGPCEERTFGSWAMAFRPAQGQDFRKLLGYLAPDDPSRLVPRPHTQLELIALLLDFLIEHEPLPWLDPL</sequence>
<dbReference type="SMART" id="SM01034">
    <property type="entry name" value="BLUF"/>
    <property type="match status" value="1"/>
</dbReference>
<name>A0ABT9ABI5_9BACT</name>
<dbReference type="InterPro" id="IPR036046">
    <property type="entry name" value="Acylphosphatase-like_dom_sf"/>
</dbReference>
<dbReference type="PROSITE" id="PS50925">
    <property type="entry name" value="BLUF"/>
    <property type="match status" value="1"/>
</dbReference>
<keyword evidence="3" id="KW-1185">Reference proteome</keyword>
<dbReference type="RefSeq" id="WP_305011893.1">
    <property type="nucleotide sequence ID" value="NZ_JAUQSX010000006.1"/>
</dbReference>
<accession>A0ABT9ABI5</accession>
<dbReference type="InterPro" id="IPR007024">
    <property type="entry name" value="BLUF_domain"/>
</dbReference>
<organism evidence="2 3">
    <name type="scientific">Hymenobacter mellowenesis</name>
    <dbReference type="NCBI Taxonomy" id="3063995"/>
    <lineage>
        <taxon>Bacteria</taxon>
        <taxon>Pseudomonadati</taxon>
        <taxon>Bacteroidota</taxon>
        <taxon>Cytophagia</taxon>
        <taxon>Cytophagales</taxon>
        <taxon>Hymenobacteraceae</taxon>
        <taxon>Hymenobacter</taxon>
    </lineage>
</organism>
<evidence type="ECO:0000259" key="1">
    <source>
        <dbReference type="PROSITE" id="PS50925"/>
    </source>
</evidence>
<evidence type="ECO:0000313" key="2">
    <source>
        <dbReference type="EMBL" id="MDO7847212.1"/>
    </source>
</evidence>
<dbReference type="SUPFAM" id="SSF54975">
    <property type="entry name" value="Acylphosphatase/BLUF domain-like"/>
    <property type="match status" value="1"/>
</dbReference>